<dbReference type="AlphaFoldDB" id="A0A1V2H8A7"/>
<dbReference type="Gene3D" id="1.10.10.10">
    <property type="entry name" value="Winged helix-like DNA-binding domain superfamily/Winged helix DNA-binding domain"/>
    <property type="match status" value="1"/>
</dbReference>
<dbReference type="NCBIfam" id="NF009164">
    <property type="entry name" value="PRK12511.1"/>
    <property type="match status" value="1"/>
</dbReference>
<dbReference type="PANTHER" id="PTHR43133">
    <property type="entry name" value="RNA POLYMERASE ECF-TYPE SIGMA FACTO"/>
    <property type="match status" value="1"/>
</dbReference>
<evidence type="ECO:0000259" key="9">
    <source>
        <dbReference type="Pfam" id="PF08281"/>
    </source>
</evidence>
<evidence type="ECO:0000256" key="1">
    <source>
        <dbReference type="ARBA" id="ARBA00010641"/>
    </source>
</evidence>
<dbReference type="InterPro" id="IPR013325">
    <property type="entry name" value="RNA_pol_sigma_r2"/>
</dbReference>
<dbReference type="SUPFAM" id="SSF88659">
    <property type="entry name" value="Sigma3 and sigma4 domains of RNA polymerase sigma factors"/>
    <property type="match status" value="1"/>
</dbReference>
<accession>A0A1V2H8A7</accession>
<dbReference type="GO" id="GO:0003677">
    <property type="term" value="F:DNA binding"/>
    <property type="evidence" value="ECO:0007669"/>
    <property type="project" value="UniProtKB-KW"/>
</dbReference>
<comment type="caution">
    <text evidence="10">The sequence shown here is derived from an EMBL/GenBank/DDBJ whole genome shotgun (WGS) entry which is preliminary data.</text>
</comment>
<evidence type="ECO:0000256" key="3">
    <source>
        <dbReference type="ARBA" id="ARBA00023082"/>
    </source>
</evidence>
<proteinExistence type="inferred from homology"/>
<dbReference type="InterPro" id="IPR000838">
    <property type="entry name" value="RNA_pol_sigma70_ECF_CS"/>
</dbReference>
<dbReference type="GO" id="GO:0016987">
    <property type="term" value="F:sigma factor activity"/>
    <property type="evidence" value="ECO:0007669"/>
    <property type="project" value="UniProtKB-KW"/>
</dbReference>
<name>A0A1V2H8A7_9PROT</name>
<dbReference type="Pfam" id="PF08281">
    <property type="entry name" value="Sigma70_r4_2"/>
    <property type="match status" value="1"/>
</dbReference>
<dbReference type="SUPFAM" id="SSF88946">
    <property type="entry name" value="Sigma2 domain of RNA polymerase sigma factors"/>
    <property type="match status" value="1"/>
</dbReference>
<dbReference type="EMBL" id="MLCO01000009">
    <property type="protein sequence ID" value="ONG58912.1"/>
    <property type="molecule type" value="Genomic_DNA"/>
</dbReference>
<feature type="domain" description="RNA polymerase sigma-70 region 2" evidence="8">
    <location>
        <begin position="12"/>
        <end position="75"/>
    </location>
</feature>
<feature type="domain" description="RNA polymerase sigma factor 70 region 4 type 2" evidence="9">
    <location>
        <begin position="104"/>
        <end position="154"/>
    </location>
</feature>
<dbReference type="GO" id="GO:0006352">
    <property type="term" value="P:DNA-templated transcription initiation"/>
    <property type="evidence" value="ECO:0007669"/>
    <property type="project" value="InterPro"/>
</dbReference>
<protein>
    <recommendedName>
        <fullName evidence="6">RNA polymerase sigma factor</fullName>
    </recommendedName>
</protein>
<dbReference type="InterPro" id="IPR014284">
    <property type="entry name" value="RNA_pol_sigma-70_dom"/>
</dbReference>
<keyword evidence="11" id="KW-1185">Reference proteome</keyword>
<dbReference type="InterPro" id="IPR013249">
    <property type="entry name" value="RNA_pol_sigma70_r4_t2"/>
</dbReference>
<feature type="region of interest" description="Disordered" evidence="7">
    <location>
        <begin position="161"/>
        <end position="187"/>
    </location>
</feature>
<evidence type="ECO:0000256" key="2">
    <source>
        <dbReference type="ARBA" id="ARBA00023015"/>
    </source>
</evidence>
<sequence>MIFGWRQFDVVAHLVPLRRYARSLTRHPEDAEDLVQSALLRAYDRRGSFRAGEDLRTWLLVVLHSTFVDGWRRQAAERARIQAVSEAAPSHAEPAQDHALQLGQVWRAYQGLPDDQRAAFHLVALEGLSYQQAAEVLEVPIGTVMSRLARARDMLRRLDAPGEAAPRVTRGPTPSLRVVGGSHDPDA</sequence>
<dbReference type="RefSeq" id="WP_076955612.1">
    <property type="nucleotide sequence ID" value="NZ_MLCO01000009.1"/>
</dbReference>
<dbReference type="Pfam" id="PF04542">
    <property type="entry name" value="Sigma70_r2"/>
    <property type="match status" value="1"/>
</dbReference>
<dbReference type="InterPro" id="IPR007627">
    <property type="entry name" value="RNA_pol_sigma70_r2"/>
</dbReference>
<keyword evidence="4 6" id="KW-0238">DNA-binding</keyword>
<evidence type="ECO:0000313" key="10">
    <source>
        <dbReference type="EMBL" id="ONG58912.1"/>
    </source>
</evidence>
<organism evidence="10 11">
    <name type="scientific">Teichococcus deserti</name>
    <dbReference type="NCBI Taxonomy" id="1817963"/>
    <lineage>
        <taxon>Bacteria</taxon>
        <taxon>Pseudomonadati</taxon>
        <taxon>Pseudomonadota</taxon>
        <taxon>Alphaproteobacteria</taxon>
        <taxon>Acetobacterales</taxon>
        <taxon>Roseomonadaceae</taxon>
        <taxon>Roseomonas</taxon>
    </lineage>
</organism>
<dbReference type="InterPro" id="IPR013324">
    <property type="entry name" value="RNA_pol_sigma_r3/r4-like"/>
</dbReference>
<dbReference type="NCBIfam" id="TIGR02937">
    <property type="entry name" value="sigma70-ECF"/>
    <property type="match status" value="1"/>
</dbReference>
<dbReference type="InterPro" id="IPR036388">
    <property type="entry name" value="WH-like_DNA-bd_sf"/>
</dbReference>
<evidence type="ECO:0000256" key="5">
    <source>
        <dbReference type="ARBA" id="ARBA00023163"/>
    </source>
</evidence>
<dbReference type="InterPro" id="IPR039425">
    <property type="entry name" value="RNA_pol_sigma-70-like"/>
</dbReference>
<dbReference type="PROSITE" id="PS01063">
    <property type="entry name" value="SIGMA70_ECF"/>
    <property type="match status" value="1"/>
</dbReference>
<evidence type="ECO:0000313" key="11">
    <source>
        <dbReference type="Proteomes" id="UP000188879"/>
    </source>
</evidence>
<evidence type="ECO:0000256" key="4">
    <source>
        <dbReference type="ARBA" id="ARBA00023125"/>
    </source>
</evidence>
<keyword evidence="3 6" id="KW-0731">Sigma factor</keyword>
<keyword evidence="5 6" id="KW-0804">Transcription</keyword>
<keyword evidence="2 6" id="KW-0805">Transcription regulation</keyword>
<reference evidence="10 11" key="1">
    <citation type="submission" date="2016-10" db="EMBL/GenBank/DDBJ databases">
        <title>Draft Genome sequence of Roseomonas sp. strain M3.</title>
        <authorList>
            <person name="Subhash Y."/>
            <person name="Lee S."/>
        </authorList>
    </citation>
    <scope>NUCLEOTIDE SEQUENCE [LARGE SCALE GENOMIC DNA]</scope>
    <source>
        <strain evidence="10 11">M3</strain>
    </source>
</reference>
<comment type="similarity">
    <text evidence="1 6">Belongs to the sigma-70 factor family. ECF subfamily.</text>
</comment>
<dbReference type="PANTHER" id="PTHR43133:SF25">
    <property type="entry name" value="RNA POLYMERASE SIGMA FACTOR RFAY-RELATED"/>
    <property type="match status" value="1"/>
</dbReference>
<evidence type="ECO:0000256" key="6">
    <source>
        <dbReference type="RuleBase" id="RU000716"/>
    </source>
</evidence>
<dbReference type="Gene3D" id="1.10.1740.10">
    <property type="match status" value="1"/>
</dbReference>
<dbReference type="CDD" id="cd06171">
    <property type="entry name" value="Sigma70_r4"/>
    <property type="match status" value="1"/>
</dbReference>
<dbReference type="OrthoDB" id="9803470at2"/>
<gene>
    <name evidence="10" type="ORF">BKE38_01540</name>
</gene>
<evidence type="ECO:0000259" key="8">
    <source>
        <dbReference type="Pfam" id="PF04542"/>
    </source>
</evidence>
<evidence type="ECO:0000256" key="7">
    <source>
        <dbReference type="SAM" id="MobiDB-lite"/>
    </source>
</evidence>
<dbReference type="Proteomes" id="UP000188879">
    <property type="component" value="Unassembled WGS sequence"/>
</dbReference>